<dbReference type="Proteomes" id="UP000516046">
    <property type="component" value="Chromosome"/>
</dbReference>
<evidence type="ECO:0000256" key="1">
    <source>
        <dbReference type="ARBA" id="ARBA00004651"/>
    </source>
</evidence>
<feature type="transmembrane region" description="Helical" evidence="7">
    <location>
        <begin position="25"/>
        <end position="55"/>
    </location>
</feature>
<dbReference type="InterPro" id="IPR000515">
    <property type="entry name" value="MetI-like"/>
</dbReference>
<keyword evidence="5 7" id="KW-1133">Transmembrane helix</keyword>
<dbReference type="GO" id="GO:0055085">
    <property type="term" value="P:transmembrane transport"/>
    <property type="evidence" value="ECO:0007669"/>
    <property type="project" value="InterPro"/>
</dbReference>
<evidence type="ECO:0000259" key="8">
    <source>
        <dbReference type="PROSITE" id="PS50928"/>
    </source>
</evidence>
<dbReference type="Gene3D" id="1.10.3720.10">
    <property type="entry name" value="MetI-like"/>
    <property type="match status" value="1"/>
</dbReference>
<dbReference type="SUPFAM" id="SSF161098">
    <property type="entry name" value="MetI-like"/>
    <property type="match status" value="1"/>
</dbReference>
<organism evidence="9 10">
    <name type="scientific">Caproicibacterium amylolyticum</name>
    <dbReference type="NCBI Taxonomy" id="2766537"/>
    <lineage>
        <taxon>Bacteria</taxon>
        <taxon>Bacillati</taxon>
        <taxon>Bacillota</taxon>
        <taxon>Clostridia</taxon>
        <taxon>Eubacteriales</taxon>
        <taxon>Oscillospiraceae</taxon>
        <taxon>Caproicibacterium</taxon>
    </lineage>
</organism>
<feature type="transmembrane region" description="Helical" evidence="7">
    <location>
        <begin position="276"/>
        <end position="296"/>
    </location>
</feature>
<proteinExistence type="inferred from homology"/>
<keyword evidence="3" id="KW-1003">Cell membrane</keyword>
<dbReference type="InterPro" id="IPR051393">
    <property type="entry name" value="ABC_transporter_permease"/>
</dbReference>
<dbReference type="AlphaFoldDB" id="A0A7G9WID9"/>
<dbReference type="KEGG" id="caml:H6X83_02010"/>
<comment type="similarity">
    <text evidence="7">Belongs to the binding-protein-dependent transport system permease family.</text>
</comment>
<comment type="subcellular location">
    <subcellularLocation>
        <location evidence="1 7">Cell membrane</location>
        <topology evidence="1 7">Multi-pass membrane protein</topology>
    </subcellularLocation>
</comment>
<dbReference type="PANTHER" id="PTHR30193:SF37">
    <property type="entry name" value="INNER MEMBRANE ABC TRANSPORTER PERMEASE PROTEIN YCJO"/>
    <property type="match status" value="1"/>
</dbReference>
<keyword evidence="10" id="KW-1185">Reference proteome</keyword>
<feature type="domain" description="ABC transmembrane type-1" evidence="8">
    <location>
        <begin position="84"/>
        <end position="297"/>
    </location>
</feature>
<evidence type="ECO:0000256" key="4">
    <source>
        <dbReference type="ARBA" id="ARBA00022692"/>
    </source>
</evidence>
<keyword evidence="4 7" id="KW-0812">Transmembrane</keyword>
<evidence type="ECO:0000313" key="9">
    <source>
        <dbReference type="EMBL" id="QNO18451.1"/>
    </source>
</evidence>
<evidence type="ECO:0000256" key="6">
    <source>
        <dbReference type="ARBA" id="ARBA00023136"/>
    </source>
</evidence>
<evidence type="ECO:0000313" key="10">
    <source>
        <dbReference type="Proteomes" id="UP000516046"/>
    </source>
</evidence>
<dbReference type="RefSeq" id="WP_212507514.1">
    <property type="nucleotide sequence ID" value="NZ_CP060696.1"/>
</dbReference>
<dbReference type="InterPro" id="IPR035906">
    <property type="entry name" value="MetI-like_sf"/>
</dbReference>
<evidence type="ECO:0000256" key="7">
    <source>
        <dbReference type="RuleBase" id="RU363032"/>
    </source>
</evidence>
<feature type="transmembrane region" description="Helical" evidence="7">
    <location>
        <begin position="88"/>
        <end position="109"/>
    </location>
</feature>
<dbReference type="PANTHER" id="PTHR30193">
    <property type="entry name" value="ABC TRANSPORTER PERMEASE PROTEIN"/>
    <property type="match status" value="1"/>
</dbReference>
<evidence type="ECO:0000256" key="2">
    <source>
        <dbReference type="ARBA" id="ARBA00022448"/>
    </source>
</evidence>
<sequence>MMAAASKGKQIKAVSSRQRKIRNNLIAYSFIAPNFIGFAVLTLVPIIAAVGLSFASWNGSTKLEWVGLQNYARLFTDRIFKQSFVNTLIYSAATVPLTIIASLLLAILLNQKIAARNFFRTVSFFPYVASMVAVAAVWNALFDPNKGMVNQMLMGLSIQNPPRWIADPHWAMVDIILFSVWKMMGYYMVIYLAGLQGINPELYEAAGLDGANGWQKFRYVTLPQLSSTTFFVLMMVVIQCFKVYDIVFMITQGGPGTSTYVLVYDIYQVAFKELRYGYASAISMVLFALVLIITILQFHIEKRKK</sequence>
<name>A0A7G9WID9_9FIRM</name>
<dbReference type="GO" id="GO:0005886">
    <property type="term" value="C:plasma membrane"/>
    <property type="evidence" value="ECO:0007669"/>
    <property type="project" value="UniProtKB-SubCell"/>
</dbReference>
<protein>
    <submittedName>
        <fullName evidence="9">Sugar ABC transporter permease</fullName>
    </submittedName>
</protein>
<feature type="transmembrane region" description="Helical" evidence="7">
    <location>
        <begin position="121"/>
        <end position="142"/>
    </location>
</feature>
<feature type="transmembrane region" description="Helical" evidence="7">
    <location>
        <begin position="170"/>
        <end position="193"/>
    </location>
</feature>
<dbReference type="PROSITE" id="PS50928">
    <property type="entry name" value="ABC_TM1"/>
    <property type="match status" value="1"/>
</dbReference>
<gene>
    <name evidence="9" type="ORF">H6X83_02010</name>
</gene>
<feature type="transmembrane region" description="Helical" evidence="7">
    <location>
        <begin position="225"/>
        <end position="244"/>
    </location>
</feature>
<dbReference type="EMBL" id="CP060696">
    <property type="protein sequence ID" value="QNO18451.1"/>
    <property type="molecule type" value="Genomic_DNA"/>
</dbReference>
<dbReference type="Pfam" id="PF00528">
    <property type="entry name" value="BPD_transp_1"/>
    <property type="match status" value="1"/>
</dbReference>
<evidence type="ECO:0000256" key="5">
    <source>
        <dbReference type="ARBA" id="ARBA00022989"/>
    </source>
</evidence>
<keyword evidence="6 7" id="KW-0472">Membrane</keyword>
<dbReference type="CDD" id="cd06261">
    <property type="entry name" value="TM_PBP2"/>
    <property type="match status" value="1"/>
</dbReference>
<accession>A0A7G9WID9</accession>
<keyword evidence="2 7" id="KW-0813">Transport</keyword>
<reference evidence="9 10" key="1">
    <citation type="submission" date="2020-08" db="EMBL/GenBank/DDBJ databases">
        <authorList>
            <person name="Ren C."/>
            <person name="Gu Y."/>
            <person name="Xu Y."/>
        </authorList>
    </citation>
    <scope>NUCLEOTIDE SEQUENCE [LARGE SCALE GENOMIC DNA]</scope>
    <source>
        <strain evidence="9 10">LBM18003</strain>
    </source>
</reference>
<evidence type="ECO:0000256" key="3">
    <source>
        <dbReference type="ARBA" id="ARBA00022475"/>
    </source>
</evidence>